<accession>A0A8J2VJQ8</accession>
<keyword evidence="5 10" id="KW-0812">Transmembrane</keyword>
<dbReference type="CDD" id="cd13957">
    <property type="entry name" value="PT_UbiA_Cox10"/>
    <property type="match status" value="1"/>
</dbReference>
<comment type="pathway">
    <text evidence="2 10">Porphyrin-containing compound metabolism; heme O biosynthesis; heme O from protoheme: step 1/1.</text>
</comment>
<comment type="caution">
    <text evidence="11">The sequence shown here is derived from an EMBL/GenBank/DDBJ whole genome shotgun (WGS) entry which is preliminary data.</text>
</comment>
<dbReference type="InterPro" id="IPR006369">
    <property type="entry name" value="Protohaem_IX_farnesylTrfase"/>
</dbReference>
<keyword evidence="6 10" id="KW-1133">Transmembrane helix</keyword>
<evidence type="ECO:0000256" key="4">
    <source>
        <dbReference type="ARBA" id="ARBA00022679"/>
    </source>
</evidence>
<protein>
    <recommendedName>
        <fullName evidence="10">Protoheme IX farnesyltransferase</fullName>
        <ecNumber evidence="10">2.5.1.141</ecNumber>
    </recommendedName>
    <alternativeName>
        <fullName evidence="10">Heme B farnesyltransferase</fullName>
    </alternativeName>
    <alternativeName>
        <fullName evidence="10">Heme O synthase</fullName>
    </alternativeName>
</protein>
<name>A0A8J2VJQ8_9BACL</name>
<evidence type="ECO:0000256" key="1">
    <source>
        <dbReference type="ARBA" id="ARBA00004651"/>
    </source>
</evidence>
<feature type="transmembrane region" description="Helical" evidence="10">
    <location>
        <begin position="31"/>
        <end position="52"/>
    </location>
</feature>
<dbReference type="PANTHER" id="PTHR43448">
    <property type="entry name" value="PROTOHEME IX FARNESYLTRANSFERASE, MITOCHONDRIAL"/>
    <property type="match status" value="1"/>
</dbReference>
<dbReference type="GO" id="GO:0048034">
    <property type="term" value="P:heme O biosynthetic process"/>
    <property type="evidence" value="ECO:0007669"/>
    <property type="project" value="UniProtKB-UniRule"/>
</dbReference>
<evidence type="ECO:0000313" key="12">
    <source>
        <dbReference type="Proteomes" id="UP000625210"/>
    </source>
</evidence>
<evidence type="ECO:0000256" key="3">
    <source>
        <dbReference type="ARBA" id="ARBA00022475"/>
    </source>
</evidence>
<feature type="transmembrane region" description="Helical" evidence="10">
    <location>
        <begin position="126"/>
        <end position="146"/>
    </location>
</feature>
<keyword evidence="7 10" id="KW-0350">Heme biosynthesis</keyword>
<keyword evidence="8 10" id="KW-0472">Membrane</keyword>
<feature type="transmembrane region" description="Helical" evidence="10">
    <location>
        <begin position="101"/>
        <end position="119"/>
    </location>
</feature>
<evidence type="ECO:0000313" key="11">
    <source>
        <dbReference type="EMBL" id="GGE26919.1"/>
    </source>
</evidence>
<dbReference type="NCBIfam" id="TIGR01473">
    <property type="entry name" value="cyoE_ctaB"/>
    <property type="match status" value="1"/>
</dbReference>
<reference evidence="11" key="1">
    <citation type="journal article" date="2014" name="Int. J. Syst. Evol. Microbiol.">
        <title>Complete genome sequence of Corynebacterium casei LMG S-19264T (=DSM 44701T), isolated from a smear-ripened cheese.</title>
        <authorList>
            <consortium name="US DOE Joint Genome Institute (JGI-PGF)"/>
            <person name="Walter F."/>
            <person name="Albersmeier A."/>
            <person name="Kalinowski J."/>
            <person name="Ruckert C."/>
        </authorList>
    </citation>
    <scope>NUCLEOTIDE SEQUENCE</scope>
    <source>
        <strain evidence="11">CGMCC 1.15179</strain>
    </source>
</reference>
<evidence type="ECO:0000256" key="7">
    <source>
        <dbReference type="ARBA" id="ARBA00023133"/>
    </source>
</evidence>
<dbReference type="Pfam" id="PF01040">
    <property type="entry name" value="UbiA"/>
    <property type="match status" value="1"/>
</dbReference>
<comment type="function">
    <text evidence="10">Converts heme B (protoheme IX) to heme O by substitution of the vinyl group on carbon 2 of heme B porphyrin ring with a hydroxyethyl farnesyl side group.</text>
</comment>
<dbReference type="GO" id="GO:0005886">
    <property type="term" value="C:plasma membrane"/>
    <property type="evidence" value="ECO:0007669"/>
    <property type="project" value="UniProtKB-SubCell"/>
</dbReference>
<dbReference type="Proteomes" id="UP000625210">
    <property type="component" value="Unassembled WGS sequence"/>
</dbReference>
<dbReference type="InterPro" id="IPR030470">
    <property type="entry name" value="UbiA_prenylTrfase_CS"/>
</dbReference>
<evidence type="ECO:0000256" key="5">
    <source>
        <dbReference type="ARBA" id="ARBA00022692"/>
    </source>
</evidence>
<gene>
    <name evidence="11" type="primary">cyoE</name>
    <name evidence="10" type="synonym">ctaB</name>
    <name evidence="11" type="ORF">GCM10011571_31390</name>
</gene>
<feature type="transmembrane region" description="Helical" evidence="10">
    <location>
        <begin position="73"/>
        <end position="95"/>
    </location>
</feature>
<comment type="miscellaneous">
    <text evidence="10">Carbon 2 of the heme B porphyrin ring is defined according to the Fischer nomenclature.</text>
</comment>
<dbReference type="PANTHER" id="PTHR43448:SF2">
    <property type="entry name" value="PROTOHEME IX FARNESYLTRANSFERASE, MITOCHONDRIAL"/>
    <property type="match status" value="1"/>
</dbReference>
<organism evidence="11 12">
    <name type="scientific">Marinithermofilum abyssi</name>
    <dbReference type="NCBI Taxonomy" id="1571185"/>
    <lineage>
        <taxon>Bacteria</taxon>
        <taxon>Bacillati</taxon>
        <taxon>Bacillota</taxon>
        <taxon>Bacilli</taxon>
        <taxon>Bacillales</taxon>
        <taxon>Thermoactinomycetaceae</taxon>
        <taxon>Marinithermofilum</taxon>
    </lineage>
</organism>
<dbReference type="InterPro" id="IPR044878">
    <property type="entry name" value="UbiA_sf"/>
</dbReference>
<evidence type="ECO:0000256" key="2">
    <source>
        <dbReference type="ARBA" id="ARBA00004919"/>
    </source>
</evidence>
<sequence>MTKPGITFSNLLAVIAGFRLGSEGFLSWGGMLEVCLGAGWVIAGSCALNHAVDRDIDPLMERTRHRPIPRGSLSVQTAVGFGTLLLAAGLVWLFFAVNPLSAGLAGVGAVFYLVVYSMWLKRVSIWNTVVGGISGAVPPVIGWTAAAGSLDAPAIVLFFLLFLWQPPHFYALAMIRQRDYANAGIPMLPVQKGSRVTRRHIFFFVSLLLPVSLMLHTMGEVTDAYAWIAIGLGILYGWWSARGLWGPEDPGWTRKMFRYSLVYLTVLLSAMMAFAT</sequence>
<dbReference type="GO" id="GO:0008495">
    <property type="term" value="F:protoheme IX farnesyltransferase activity"/>
    <property type="evidence" value="ECO:0007669"/>
    <property type="project" value="UniProtKB-UniRule"/>
</dbReference>
<evidence type="ECO:0000256" key="6">
    <source>
        <dbReference type="ARBA" id="ARBA00022989"/>
    </source>
</evidence>
<keyword evidence="4 10" id="KW-0808">Transferase</keyword>
<dbReference type="EC" id="2.5.1.141" evidence="10"/>
<dbReference type="AlphaFoldDB" id="A0A8J2VJQ8"/>
<comment type="subunit">
    <text evidence="10">Interacts with CtaA.</text>
</comment>
<evidence type="ECO:0000256" key="10">
    <source>
        <dbReference type="HAMAP-Rule" id="MF_00154"/>
    </source>
</evidence>
<dbReference type="InterPro" id="IPR000537">
    <property type="entry name" value="UbiA_prenyltransferase"/>
</dbReference>
<feature type="transmembrane region" description="Helical" evidence="10">
    <location>
        <begin position="201"/>
        <end position="218"/>
    </location>
</feature>
<keyword evidence="3 10" id="KW-1003">Cell membrane</keyword>
<comment type="catalytic activity">
    <reaction evidence="9 10">
        <text>heme b + (2E,6E)-farnesyl diphosphate + H2O = Fe(II)-heme o + diphosphate</text>
        <dbReference type="Rhea" id="RHEA:28070"/>
        <dbReference type="ChEBI" id="CHEBI:15377"/>
        <dbReference type="ChEBI" id="CHEBI:33019"/>
        <dbReference type="ChEBI" id="CHEBI:60344"/>
        <dbReference type="ChEBI" id="CHEBI:60530"/>
        <dbReference type="ChEBI" id="CHEBI:175763"/>
        <dbReference type="EC" id="2.5.1.141"/>
    </reaction>
</comment>
<feature type="transmembrane region" description="Helical" evidence="10">
    <location>
        <begin position="152"/>
        <end position="173"/>
    </location>
</feature>
<dbReference type="PROSITE" id="PS00943">
    <property type="entry name" value="UBIA"/>
    <property type="match status" value="1"/>
</dbReference>
<dbReference type="UniPathway" id="UPA00834">
    <property type="reaction ID" value="UER00712"/>
</dbReference>
<proteinExistence type="inferred from homology"/>
<dbReference type="FunFam" id="1.10.357.140:FF:000001">
    <property type="entry name" value="Protoheme IX farnesyltransferase"/>
    <property type="match status" value="1"/>
</dbReference>
<evidence type="ECO:0000256" key="8">
    <source>
        <dbReference type="ARBA" id="ARBA00023136"/>
    </source>
</evidence>
<comment type="similarity">
    <text evidence="10">Belongs to the UbiA prenyltransferase family. Protoheme IX farnesyltransferase subfamily.</text>
</comment>
<keyword evidence="12" id="KW-1185">Reference proteome</keyword>
<dbReference type="HAMAP" id="MF_00154">
    <property type="entry name" value="CyoE_CtaB"/>
    <property type="match status" value="1"/>
</dbReference>
<dbReference type="EMBL" id="BMHQ01000013">
    <property type="protein sequence ID" value="GGE26919.1"/>
    <property type="molecule type" value="Genomic_DNA"/>
</dbReference>
<reference evidence="11" key="2">
    <citation type="submission" date="2020-09" db="EMBL/GenBank/DDBJ databases">
        <authorList>
            <person name="Sun Q."/>
            <person name="Zhou Y."/>
        </authorList>
    </citation>
    <scope>NUCLEOTIDE SEQUENCE</scope>
    <source>
        <strain evidence="11">CGMCC 1.15179</strain>
    </source>
</reference>
<dbReference type="Gene3D" id="1.10.357.140">
    <property type="entry name" value="UbiA prenyltransferase"/>
    <property type="match status" value="1"/>
</dbReference>
<evidence type="ECO:0000256" key="9">
    <source>
        <dbReference type="ARBA" id="ARBA00047690"/>
    </source>
</evidence>
<feature type="transmembrane region" description="Helical" evidence="10">
    <location>
        <begin position="224"/>
        <end position="245"/>
    </location>
</feature>
<feature type="transmembrane region" description="Helical" evidence="10">
    <location>
        <begin position="257"/>
        <end position="275"/>
    </location>
</feature>
<comment type="subcellular location">
    <subcellularLocation>
        <location evidence="1 10">Cell membrane</location>
        <topology evidence="1 10">Multi-pass membrane protein</topology>
    </subcellularLocation>
</comment>